<dbReference type="Proteomes" id="UP001154265">
    <property type="component" value="Unassembled WGS sequence"/>
</dbReference>
<name>A0ABT6F0P1_9SYNE</name>
<reference evidence="2" key="1">
    <citation type="journal article" date="2022" name="Genome Biol. Evol.">
        <title>A New Gene Family Diagnostic for Intracellular Biomineralization of Amorphous Ca Carbonates by Cyanobacteria.</title>
        <authorList>
            <person name="Benzerara K."/>
            <person name="Duprat E."/>
            <person name="Bitard-Feildel T."/>
            <person name="Caumes G."/>
            <person name="Cassier-Chauvat C."/>
            <person name="Chauvat F."/>
            <person name="Dezi M."/>
            <person name="Diop S.I."/>
            <person name="Gaschignard G."/>
            <person name="Gorgen S."/>
            <person name="Gugger M."/>
            <person name="Lopez-Garcia P."/>
            <person name="Millet M."/>
            <person name="Skouri-Panet F."/>
            <person name="Moreira D."/>
            <person name="Callebaut I."/>
        </authorList>
    </citation>
    <scope>NUCLEOTIDE SEQUENCE</scope>
    <source>
        <strain evidence="2">G9</strain>
    </source>
</reference>
<dbReference type="RefSeq" id="WP_277867299.1">
    <property type="nucleotide sequence ID" value="NZ_JAKKUT010000002.1"/>
</dbReference>
<protein>
    <submittedName>
        <fullName evidence="2">DUF3082 domain-containing protein</fullName>
    </submittedName>
</protein>
<dbReference type="PANTHER" id="PTHR35733">
    <property type="entry name" value="OS02G0307800 PROTEIN"/>
    <property type="match status" value="1"/>
</dbReference>
<evidence type="ECO:0000313" key="2">
    <source>
        <dbReference type="EMBL" id="MDG2991431.1"/>
    </source>
</evidence>
<reference evidence="2" key="2">
    <citation type="submission" date="2022-01" db="EMBL/GenBank/DDBJ databases">
        <authorList>
            <person name="Zivanovic Y."/>
            <person name="Moreira D."/>
            <person name="Lopez-Garcia P."/>
        </authorList>
    </citation>
    <scope>NUCLEOTIDE SEQUENCE</scope>
    <source>
        <strain evidence="2">G9</strain>
    </source>
</reference>
<keyword evidence="1" id="KW-1133">Transmembrane helix</keyword>
<keyword evidence="1" id="KW-0472">Membrane</keyword>
<gene>
    <name evidence="2" type="ORF">L3556_10890</name>
</gene>
<keyword evidence="3" id="KW-1185">Reference proteome</keyword>
<accession>A0ABT6F0P1</accession>
<keyword evidence="1" id="KW-0812">Transmembrane</keyword>
<feature type="transmembrane region" description="Helical" evidence="1">
    <location>
        <begin position="59"/>
        <end position="84"/>
    </location>
</feature>
<evidence type="ECO:0000256" key="1">
    <source>
        <dbReference type="SAM" id="Phobius"/>
    </source>
</evidence>
<dbReference type="EMBL" id="JAKKUT010000002">
    <property type="protein sequence ID" value="MDG2991431.1"/>
    <property type="molecule type" value="Genomic_DNA"/>
</dbReference>
<dbReference type="InterPro" id="IPR021434">
    <property type="entry name" value="DUF3082"/>
</dbReference>
<sequence>MEPTTPKTTPLRCLTGALLAGTLGLLLYRLTSAIAYSFATHPMTSHNQLAYSLSVAVRTLVVGVCTLGTGVFSLIAVGLVGLALQVTIQSLRQGNLPKIDE</sequence>
<dbReference type="PANTHER" id="PTHR35733:SF1">
    <property type="entry name" value="OS02G0307800 PROTEIN"/>
    <property type="match status" value="1"/>
</dbReference>
<evidence type="ECO:0000313" key="3">
    <source>
        <dbReference type="Proteomes" id="UP001154265"/>
    </source>
</evidence>
<comment type="caution">
    <text evidence="2">The sequence shown here is derived from an EMBL/GenBank/DDBJ whole genome shotgun (WGS) entry which is preliminary data.</text>
</comment>
<proteinExistence type="predicted"/>
<dbReference type="Pfam" id="PF11282">
    <property type="entry name" value="DUF3082"/>
    <property type="match status" value="1"/>
</dbReference>
<organism evidence="2 3">
    <name type="scientific">Candidatus Synechococcus calcipolaris G9</name>
    <dbReference type="NCBI Taxonomy" id="1497997"/>
    <lineage>
        <taxon>Bacteria</taxon>
        <taxon>Bacillati</taxon>
        <taxon>Cyanobacteriota</taxon>
        <taxon>Cyanophyceae</taxon>
        <taxon>Synechococcales</taxon>
        <taxon>Synechococcaceae</taxon>
        <taxon>Synechococcus</taxon>
    </lineage>
</organism>